<dbReference type="PRINTS" id="PR01179">
    <property type="entry name" value="ODADCRBXLASE"/>
</dbReference>
<comment type="subunit">
    <text evidence="8">Homodimer. Only the dimer is catalytically active, as the active sites are constructed of residues from both monomers.</text>
</comment>
<dbReference type="InterPro" id="IPR022644">
    <property type="entry name" value="De-COase2_N"/>
</dbReference>
<dbReference type="GO" id="GO:0005737">
    <property type="term" value="C:cytoplasm"/>
    <property type="evidence" value="ECO:0007669"/>
    <property type="project" value="TreeGrafter"/>
</dbReference>
<comment type="caution">
    <text evidence="11">The sequence shown here is derived from an EMBL/GenBank/DDBJ whole genome shotgun (WGS) entry which is preliminary data.</text>
</comment>
<dbReference type="EC" id="4.1.1.17" evidence="7"/>
<evidence type="ECO:0000259" key="10">
    <source>
        <dbReference type="Pfam" id="PF02784"/>
    </source>
</evidence>
<dbReference type="Proteomes" id="UP001321473">
    <property type="component" value="Unassembled WGS sequence"/>
</dbReference>
<dbReference type="FunFam" id="3.20.20.10:FF:000008">
    <property type="entry name" value="Ornithine decarboxylase"/>
    <property type="match status" value="1"/>
</dbReference>
<dbReference type="PANTHER" id="PTHR11482:SF6">
    <property type="entry name" value="ORNITHINE DECARBOXYLASE 1-RELATED"/>
    <property type="match status" value="1"/>
</dbReference>
<dbReference type="InterPro" id="IPR022653">
    <property type="entry name" value="De-COase2_pyr-phos_BS"/>
</dbReference>
<comment type="cofactor">
    <cofactor evidence="1">
        <name>pyridoxal 5'-phosphate</name>
        <dbReference type="ChEBI" id="CHEBI:597326"/>
    </cofactor>
</comment>
<keyword evidence="3" id="KW-0663">Pyridoxal phosphate</keyword>
<dbReference type="AlphaFoldDB" id="A0AAQ4D9Z1"/>
<comment type="pathway">
    <text evidence="6">Amine and polyamine biosynthesis; putrescine biosynthesis via L-ornithine pathway; putrescine from L-ornithine: step 1/1.</text>
</comment>
<evidence type="ECO:0000256" key="8">
    <source>
        <dbReference type="ARBA" id="ARBA00046672"/>
    </source>
</evidence>
<feature type="domain" description="Orn/DAP/Arg decarboxylase 2 N-terminal" evidence="10">
    <location>
        <begin position="1"/>
        <end position="186"/>
    </location>
</feature>
<dbReference type="PANTHER" id="PTHR11482">
    <property type="entry name" value="ARGININE/DIAMINOPIMELATE/ORNITHINE DECARBOXYLASE"/>
    <property type="match status" value="1"/>
</dbReference>
<evidence type="ECO:0000256" key="1">
    <source>
        <dbReference type="ARBA" id="ARBA00001933"/>
    </source>
</evidence>
<accession>A0AAQ4D9Z1</accession>
<keyword evidence="4" id="KW-0620">Polyamine biosynthesis</keyword>
<evidence type="ECO:0000256" key="6">
    <source>
        <dbReference type="ARBA" id="ARBA00034115"/>
    </source>
</evidence>
<evidence type="ECO:0000256" key="2">
    <source>
        <dbReference type="ARBA" id="ARBA00008872"/>
    </source>
</evidence>
<evidence type="ECO:0000256" key="9">
    <source>
        <dbReference type="ARBA" id="ARBA00049127"/>
    </source>
</evidence>
<evidence type="ECO:0000313" key="11">
    <source>
        <dbReference type="EMBL" id="KAK8759281.1"/>
    </source>
</evidence>
<evidence type="ECO:0000256" key="4">
    <source>
        <dbReference type="ARBA" id="ARBA00023115"/>
    </source>
</evidence>
<evidence type="ECO:0000256" key="3">
    <source>
        <dbReference type="ARBA" id="ARBA00022898"/>
    </source>
</evidence>
<gene>
    <name evidence="11" type="ORF">V5799_003087</name>
</gene>
<comment type="catalytic activity">
    <reaction evidence="9">
        <text>L-ornithine + H(+) = putrescine + CO2</text>
        <dbReference type="Rhea" id="RHEA:22964"/>
        <dbReference type="ChEBI" id="CHEBI:15378"/>
        <dbReference type="ChEBI" id="CHEBI:16526"/>
        <dbReference type="ChEBI" id="CHEBI:46911"/>
        <dbReference type="ChEBI" id="CHEBI:326268"/>
        <dbReference type="EC" id="4.1.1.17"/>
    </reaction>
</comment>
<keyword evidence="12" id="KW-1185">Reference proteome</keyword>
<dbReference type="GO" id="GO:0004586">
    <property type="term" value="F:ornithine decarboxylase activity"/>
    <property type="evidence" value="ECO:0007669"/>
    <property type="project" value="UniProtKB-EC"/>
</dbReference>
<dbReference type="SUPFAM" id="SSF51419">
    <property type="entry name" value="PLP-binding barrel"/>
    <property type="match status" value="1"/>
</dbReference>
<dbReference type="Pfam" id="PF02784">
    <property type="entry name" value="Orn_Arg_deC_N"/>
    <property type="match status" value="1"/>
</dbReference>
<organism evidence="11 12">
    <name type="scientific">Amblyomma americanum</name>
    <name type="common">Lone star tick</name>
    <dbReference type="NCBI Taxonomy" id="6943"/>
    <lineage>
        <taxon>Eukaryota</taxon>
        <taxon>Metazoa</taxon>
        <taxon>Ecdysozoa</taxon>
        <taxon>Arthropoda</taxon>
        <taxon>Chelicerata</taxon>
        <taxon>Arachnida</taxon>
        <taxon>Acari</taxon>
        <taxon>Parasitiformes</taxon>
        <taxon>Ixodida</taxon>
        <taxon>Ixodoidea</taxon>
        <taxon>Ixodidae</taxon>
        <taxon>Amblyomminae</taxon>
        <taxon>Amblyomma</taxon>
    </lineage>
</organism>
<evidence type="ECO:0000256" key="5">
    <source>
        <dbReference type="ARBA" id="ARBA00023239"/>
    </source>
</evidence>
<dbReference type="PRINTS" id="PR01182">
    <property type="entry name" value="ORNDCRBXLASE"/>
</dbReference>
<dbReference type="InterPro" id="IPR029066">
    <property type="entry name" value="PLP-binding_barrel"/>
</dbReference>
<dbReference type="InterPro" id="IPR002433">
    <property type="entry name" value="Orn_de-COase"/>
</dbReference>
<name>A0AAQ4D9Z1_AMBAM</name>
<dbReference type="InterPro" id="IPR000183">
    <property type="entry name" value="Orn/DAP/Arg_de-COase"/>
</dbReference>
<keyword evidence="5" id="KW-0456">Lyase</keyword>
<dbReference type="GO" id="GO:0033387">
    <property type="term" value="P:putrescine biosynthetic process from arginine, via ornithine"/>
    <property type="evidence" value="ECO:0007669"/>
    <property type="project" value="TreeGrafter"/>
</dbReference>
<evidence type="ECO:0000313" key="12">
    <source>
        <dbReference type="Proteomes" id="UP001321473"/>
    </source>
</evidence>
<sequence length="235" mass="25975">MPRVTPFYAVKACSDPVILHILNFYGVNFDCSNKAEMMSVFDIGVSPERIVYANTVKCTSHLRFAQQRGVTLITFDSVEELDKIEDPNARLLLRIAANEYGVQQSMNAKYGITFRDASKVLAAARDMELNVVGVSFHVGCAYKHPEIFALTIEDARAVFDIGADMGFEMTVLDIGGGFPGGVRKREHFNKVCPSLPSLSETLWGKIVILRTHGTIVLFCACNVAHYLTSFLATNL</sequence>
<dbReference type="PROSITE" id="PS00878">
    <property type="entry name" value="ODR_DC_2_1"/>
    <property type="match status" value="1"/>
</dbReference>
<reference evidence="11 12" key="1">
    <citation type="journal article" date="2023" name="Arcadia Sci">
        <title>De novo assembly of a long-read Amblyomma americanum tick genome.</title>
        <authorList>
            <person name="Chou S."/>
            <person name="Poskanzer K.E."/>
            <person name="Rollins M."/>
            <person name="Thuy-Boun P.S."/>
        </authorList>
    </citation>
    <scope>NUCLEOTIDE SEQUENCE [LARGE SCALE GENOMIC DNA]</scope>
    <source>
        <strain evidence="11">F_SG_1</strain>
        <tissue evidence="11">Salivary glands</tissue>
    </source>
</reference>
<protein>
    <recommendedName>
        <fullName evidence="7">ornithine decarboxylase</fullName>
        <ecNumber evidence="7">4.1.1.17</ecNumber>
    </recommendedName>
</protein>
<dbReference type="Gene3D" id="3.20.20.10">
    <property type="entry name" value="Alanine racemase"/>
    <property type="match status" value="1"/>
</dbReference>
<proteinExistence type="inferred from homology"/>
<comment type="similarity">
    <text evidence="2">Belongs to the Orn/Lys/Arg decarboxylase class-II family.</text>
</comment>
<evidence type="ECO:0000256" key="7">
    <source>
        <dbReference type="ARBA" id="ARBA00034138"/>
    </source>
</evidence>
<dbReference type="EMBL" id="JARKHS020033221">
    <property type="protein sequence ID" value="KAK8759281.1"/>
    <property type="molecule type" value="Genomic_DNA"/>
</dbReference>